<dbReference type="InterPro" id="IPR001580">
    <property type="entry name" value="Calret/calnex"/>
</dbReference>
<dbReference type="PANTHER" id="PTHR11073:SF1">
    <property type="entry name" value="CALNEXIN 14D-RELATED"/>
    <property type="match status" value="1"/>
</dbReference>
<reference evidence="7" key="1">
    <citation type="submission" date="2016-06" db="EMBL/GenBank/DDBJ databases">
        <title>Parallel loss of symbiosis genes in relatives of nitrogen-fixing non-legume Parasponia.</title>
        <authorList>
            <person name="Van Velzen R."/>
            <person name="Holmer R."/>
            <person name="Bu F."/>
            <person name="Rutten L."/>
            <person name="Van Zeijl A."/>
            <person name="Liu W."/>
            <person name="Santuari L."/>
            <person name="Cao Q."/>
            <person name="Sharma T."/>
            <person name="Shen D."/>
            <person name="Roswanjaya Y."/>
            <person name="Wardhani T."/>
            <person name="Kalhor M.S."/>
            <person name="Jansen J."/>
            <person name="Van den Hoogen J."/>
            <person name="Gungor B."/>
            <person name="Hartog M."/>
            <person name="Hontelez J."/>
            <person name="Verver J."/>
            <person name="Yang W.-C."/>
            <person name="Schijlen E."/>
            <person name="Repin R."/>
            <person name="Schilthuizen M."/>
            <person name="Schranz E."/>
            <person name="Heidstra R."/>
            <person name="Miyata K."/>
            <person name="Fedorova E."/>
            <person name="Kohlen W."/>
            <person name="Bisseling T."/>
            <person name="Smit S."/>
            <person name="Geurts R."/>
        </authorList>
    </citation>
    <scope>NUCLEOTIDE SEQUENCE [LARGE SCALE GENOMIC DNA]</scope>
    <source>
        <strain evidence="7">cv. RG33-2</strain>
    </source>
</reference>
<dbReference type="InterPro" id="IPR018124">
    <property type="entry name" value="Calret/calnex_CS"/>
</dbReference>
<feature type="region of interest" description="Disordered" evidence="5">
    <location>
        <begin position="184"/>
        <end position="212"/>
    </location>
</feature>
<dbReference type="PROSITE" id="PS00805">
    <property type="entry name" value="CALRETICULIN_REPEAT"/>
    <property type="match status" value="1"/>
</dbReference>
<dbReference type="PROSITE" id="PS00803">
    <property type="entry name" value="CALRETICULIN_1"/>
    <property type="match status" value="1"/>
</dbReference>
<dbReference type="InterPro" id="IPR013320">
    <property type="entry name" value="ConA-like_dom_sf"/>
</dbReference>
<dbReference type="GO" id="GO:0005789">
    <property type="term" value="C:endoplasmic reticulum membrane"/>
    <property type="evidence" value="ECO:0007669"/>
    <property type="project" value="TreeGrafter"/>
</dbReference>
<dbReference type="GO" id="GO:0051082">
    <property type="term" value="F:unfolded protein binding"/>
    <property type="evidence" value="ECO:0007669"/>
    <property type="project" value="InterPro"/>
</dbReference>
<dbReference type="InParanoid" id="A0A2P5F1T5"/>
<evidence type="ECO:0000313" key="6">
    <source>
        <dbReference type="EMBL" id="PON91756.1"/>
    </source>
</evidence>
<evidence type="ECO:0000256" key="4">
    <source>
        <dbReference type="RuleBase" id="RU362126"/>
    </source>
</evidence>
<feature type="compositionally biased region" description="Basic and acidic residues" evidence="5">
    <location>
        <begin position="203"/>
        <end position="212"/>
    </location>
</feature>
<gene>
    <name evidence="6" type="ORF">TorRG33x02_123540</name>
</gene>
<dbReference type="GO" id="GO:0036503">
    <property type="term" value="P:ERAD pathway"/>
    <property type="evidence" value="ECO:0007669"/>
    <property type="project" value="TreeGrafter"/>
</dbReference>
<keyword evidence="4" id="KW-0143">Chaperone</keyword>
<proteinExistence type="inferred from homology"/>
<feature type="chain" id="PRO_5015023600" evidence="4">
    <location>
        <begin position="31"/>
        <end position="212"/>
    </location>
</feature>
<dbReference type="Pfam" id="PF00262">
    <property type="entry name" value="Calreticulin"/>
    <property type="match status" value="1"/>
</dbReference>
<comment type="subcellular location">
    <subcellularLocation>
        <location evidence="1">Endoplasmic reticulum</location>
    </subcellularLocation>
</comment>
<accession>A0A2P5F1T5</accession>
<evidence type="ECO:0000256" key="3">
    <source>
        <dbReference type="ARBA" id="ARBA00022824"/>
    </source>
</evidence>
<organism evidence="6 7">
    <name type="scientific">Trema orientale</name>
    <name type="common">Charcoal tree</name>
    <name type="synonym">Celtis orientalis</name>
    <dbReference type="NCBI Taxonomy" id="63057"/>
    <lineage>
        <taxon>Eukaryota</taxon>
        <taxon>Viridiplantae</taxon>
        <taxon>Streptophyta</taxon>
        <taxon>Embryophyta</taxon>
        <taxon>Tracheophyta</taxon>
        <taxon>Spermatophyta</taxon>
        <taxon>Magnoliopsida</taxon>
        <taxon>eudicotyledons</taxon>
        <taxon>Gunneridae</taxon>
        <taxon>Pentapetalae</taxon>
        <taxon>rosids</taxon>
        <taxon>fabids</taxon>
        <taxon>Rosales</taxon>
        <taxon>Cannabaceae</taxon>
        <taxon>Trema</taxon>
    </lineage>
</organism>
<dbReference type="PANTHER" id="PTHR11073">
    <property type="entry name" value="CALRETICULIN AND CALNEXIN"/>
    <property type="match status" value="1"/>
</dbReference>
<evidence type="ECO:0000256" key="2">
    <source>
        <dbReference type="ARBA" id="ARBA00010983"/>
    </source>
</evidence>
<dbReference type="Gene3D" id="2.60.120.200">
    <property type="match status" value="1"/>
</dbReference>
<protein>
    <submittedName>
        <fullName evidence="6">Calreticulin/calnexin</fullName>
    </submittedName>
</protein>
<dbReference type="STRING" id="63057.A0A2P5F1T5"/>
<name>A0A2P5F1T5_TREOI</name>
<feature type="signal peptide" evidence="4">
    <location>
        <begin position="1"/>
        <end position="30"/>
    </location>
</feature>
<keyword evidence="4" id="KW-0732">Signal</keyword>
<dbReference type="PRINTS" id="PR00626">
    <property type="entry name" value="CALRETICULIN"/>
</dbReference>
<sequence length="212" mass="24476">MAMAIQGRKMRIYGMMIMLLSCFAFRICSSFDAIFYESFEDSFEGHWIVSEKDDYNGVWKLSKSEGHDDHGLLFEVRLQNVLECGGAYLKYLRPQDAGWKAKEFDNESLYSIMFGPDKYGSTNKVHFILKHKNPKNGEYVEHHLKNSASVPSDKLTHVYTALLTPDNELRILVDDEEKKKANFLSSEDFEPPLIPGKTISDPNDYKPEDWDE</sequence>
<dbReference type="AlphaFoldDB" id="A0A2P5F1T5"/>
<keyword evidence="3 4" id="KW-0256">Endoplasmic reticulum</keyword>
<comment type="caution">
    <text evidence="6">The sequence shown here is derived from an EMBL/GenBank/DDBJ whole genome shotgun (WGS) entry which is preliminary data.</text>
</comment>
<dbReference type="Proteomes" id="UP000237000">
    <property type="component" value="Unassembled WGS sequence"/>
</dbReference>
<comment type="similarity">
    <text evidence="2 4">Belongs to the calreticulin family.</text>
</comment>
<dbReference type="GO" id="GO:0006457">
    <property type="term" value="P:protein folding"/>
    <property type="evidence" value="ECO:0007669"/>
    <property type="project" value="InterPro"/>
</dbReference>
<dbReference type="EMBL" id="JXTC01000071">
    <property type="protein sequence ID" value="PON91756.1"/>
    <property type="molecule type" value="Genomic_DNA"/>
</dbReference>
<keyword evidence="7" id="KW-1185">Reference proteome</keyword>
<dbReference type="OrthoDB" id="1805256at2759"/>
<evidence type="ECO:0000256" key="5">
    <source>
        <dbReference type="SAM" id="MobiDB-lite"/>
    </source>
</evidence>
<evidence type="ECO:0000313" key="7">
    <source>
        <dbReference type="Proteomes" id="UP000237000"/>
    </source>
</evidence>
<evidence type="ECO:0000256" key="1">
    <source>
        <dbReference type="ARBA" id="ARBA00004240"/>
    </source>
</evidence>
<dbReference type="GO" id="GO:0005509">
    <property type="term" value="F:calcium ion binding"/>
    <property type="evidence" value="ECO:0007669"/>
    <property type="project" value="InterPro"/>
</dbReference>
<dbReference type="SUPFAM" id="SSF49899">
    <property type="entry name" value="Concanavalin A-like lectins/glucanases"/>
    <property type="match status" value="1"/>
</dbReference>